<dbReference type="OrthoDB" id="8591065at2"/>
<organism evidence="1 2">
    <name type="scientific">Amantichitinum ursilacus</name>
    <dbReference type="NCBI Taxonomy" id="857265"/>
    <lineage>
        <taxon>Bacteria</taxon>
        <taxon>Pseudomonadati</taxon>
        <taxon>Pseudomonadota</taxon>
        <taxon>Betaproteobacteria</taxon>
        <taxon>Neisseriales</taxon>
        <taxon>Chitinibacteraceae</taxon>
        <taxon>Amantichitinum</taxon>
    </lineage>
</organism>
<proteinExistence type="predicted"/>
<dbReference type="EMBL" id="LAQT01000036">
    <property type="protein sequence ID" value="KPC49556.1"/>
    <property type="molecule type" value="Genomic_DNA"/>
</dbReference>
<protein>
    <submittedName>
        <fullName evidence="1">Uncharacterized protein</fullName>
    </submittedName>
</protein>
<dbReference type="RefSeq" id="WP_053939496.1">
    <property type="nucleotide sequence ID" value="NZ_LAQT01000036.1"/>
</dbReference>
<dbReference type="AlphaFoldDB" id="A0A0N0GL29"/>
<accession>A0A0N0GL29</accession>
<keyword evidence="2" id="KW-1185">Reference proteome</keyword>
<comment type="caution">
    <text evidence="1">The sequence shown here is derived from an EMBL/GenBank/DDBJ whole genome shotgun (WGS) entry which is preliminary data.</text>
</comment>
<gene>
    <name evidence="1" type="ORF">WG78_19570</name>
</gene>
<evidence type="ECO:0000313" key="1">
    <source>
        <dbReference type="EMBL" id="KPC49556.1"/>
    </source>
</evidence>
<sequence>MSSIALNPAVETGETGGLHRTLTTLEAALDYALVKKESEHTPNPETWQVTFNVLAEAANSHNPADVAAAHAQLTKAIGETLRAEGKQPY</sequence>
<dbReference type="Proteomes" id="UP000037939">
    <property type="component" value="Unassembled WGS sequence"/>
</dbReference>
<dbReference type="STRING" id="857265.WG78_19570"/>
<reference evidence="1 2" key="1">
    <citation type="submission" date="2015-07" db="EMBL/GenBank/DDBJ databases">
        <title>Draft genome sequence of the Amantichitinum ursilacus IGB-41, a new chitin-degrading bacterium.</title>
        <authorList>
            <person name="Kirstahler P."/>
            <person name="Guenther M."/>
            <person name="Grumaz C."/>
            <person name="Rupp S."/>
            <person name="Zibek S."/>
            <person name="Sohn K."/>
        </authorList>
    </citation>
    <scope>NUCLEOTIDE SEQUENCE [LARGE SCALE GENOMIC DNA]</scope>
    <source>
        <strain evidence="1 2">IGB-41</strain>
    </source>
</reference>
<evidence type="ECO:0000313" key="2">
    <source>
        <dbReference type="Proteomes" id="UP000037939"/>
    </source>
</evidence>
<name>A0A0N0GL29_9NEIS</name>